<gene>
    <name evidence="7" type="ORF">WN944_007307</name>
</gene>
<feature type="compositionally biased region" description="Low complexity" evidence="4">
    <location>
        <begin position="178"/>
        <end position="199"/>
    </location>
</feature>
<accession>A0AAP0MNE6</accession>
<sequence>MANANTSAGAQGPPPQLSPESAPLFSEGISLVLSRWSALQMAIENEWGGRGSRALAEQLGSDIFSWFTQSKETLYIDDLENILDEGMLSLNAMIEDGSIEEHYIDLVPLKYLFCNDHVRADVAERLMVMHEEFLEGNYESIIKLRETRPQAVAGSHIRQSVNGDNDDDDSTDDDDDSSNMMVDTPESNSQSNSVNAQASEVRPSVAAEAEDGWTVVSSKRKAQPSNSTTALQNLYFPLPTMLINFLCIKCLFLQLSFHFIFVPLIPSQVLPPYAGSQGEWNLLHESIGISAMHMQLLHDNRVIMFDRTDFGQSNLSLSSGRCRFDPYDTVLHTDCTAHSILYDVATNAYRPLMVQTDTWCSSGSVLPNGTLVQSGGYNDGDHVVRTFTPCDDDQCDWIELPQHLSERRWYATNQILPDGRIIIIGGRRQFNYEFYPKSDEDLSFPQTFMLHFLLETRDYAENNLYPFVHLLPDGNLFIFANTRSILFDYKQNKVLKEYPEIPGADPRNYPSTGSSVLLPLDERNGSTSVQAEIMICGGAQNASFALATQGVFIRAISTCGRLVVSHANPSWVMEEMPLPRVMGDMILLPNGDVIIINGAQLGTAGWELARGPMTRPIIYRPSEQTSRRFSVMEPSTRPRMYHSSAILLTDGRVLIGGSNPHIYYNFTNVVYPTDLSLEAYSPPYLSAEYATVRPKILSLNETIGYKATFQVRFSVEEYLSAGVVSVRLIAPSFTTHSFGMNQKMVVLKILEVSHVTSYVYHLAAVAPSTAEIAPPGYYLLFVVHAEIPSSGMWVKME</sequence>
<feature type="compositionally biased region" description="Acidic residues" evidence="4">
    <location>
        <begin position="164"/>
        <end position="177"/>
    </location>
</feature>
<dbReference type="Proteomes" id="UP001428341">
    <property type="component" value="Unassembled WGS sequence"/>
</dbReference>
<comment type="similarity">
    <text evidence="1">Belongs to the TSR2 family.</text>
</comment>
<keyword evidence="8" id="KW-1185">Reference proteome</keyword>
<dbReference type="InterPro" id="IPR015202">
    <property type="entry name" value="GO-like_E_set"/>
</dbReference>
<dbReference type="SUPFAM" id="SSF81296">
    <property type="entry name" value="E set domains"/>
    <property type="match status" value="1"/>
</dbReference>
<feature type="region of interest" description="Disordered" evidence="4">
    <location>
        <begin position="153"/>
        <end position="201"/>
    </location>
</feature>
<dbReference type="InterPro" id="IPR009880">
    <property type="entry name" value="Glyoxal_oxidase_N"/>
</dbReference>
<dbReference type="Pfam" id="PF07250">
    <property type="entry name" value="Glyoxal_oxid_N"/>
    <property type="match status" value="1"/>
</dbReference>
<proteinExistence type="inferred from homology"/>
<evidence type="ECO:0000259" key="5">
    <source>
        <dbReference type="Pfam" id="PF07250"/>
    </source>
</evidence>
<dbReference type="PANTHER" id="PTHR32208">
    <property type="entry name" value="SECRETED PROTEIN-RELATED"/>
    <property type="match status" value="1"/>
</dbReference>
<dbReference type="CDD" id="cd02851">
    <property type="entry name" value="E_set_GO_C"/>
    <property type="match status" value="1"/>
</dbReference>
<dbReference type="Gene3D" id="2.60.40.10">
    <property type="entry name" value="Immunoglobulins"/>
    <property type="match status" value="1"/>
</dbReference>
<evidence type="ECO:0000256" key="3">
    <source>
        <dbReference type="ARBA" id="ARBA00022729"/>
    </source>
</evidence>
<organism evidence="7 8">
    <name type="scientific">Citrus x changshan-huyou</name>
    <dbReference type="NCBI Taxonomy" id="2935761"/>
    <lineage>
        <taxon>Eukaryota</taxon>
        <taxon>Viridiplantae</taxon>
        <taxon>Streptophyta</taxon>
        <taxon>Embryophyta</taxon>
        <taxon>Tracheophyta</taxon>
        <taxon>Spermatophyta</taxon>
        <taxon>Magnoliopsida</taxon>
        <taxon>eudicotyledons</taxon>
        <taxon>Gunneridae</taxon>
        <taxon>Pentapetalae</taxon>
        <taxon>rosids</taxon>
        <taxon>malvids</taxon>
        <taxon>Sapindales</taxon>
        <taxon>Rutaceae</taxon>
        <taxon>Aurantioideae</taxon>
        <taxon>Citrus</taxon>
    </lineage>
</organism>
<protein>
    <submittedName>
        <fullName evidence="7">Uncharacterized protein</fullName>
    </submittedName>
</protein>
<feature type="domain" description="Galactose oxidase-like Early set" evidence="6">
    <location>
        <begin position="693"/>
        <end position="796"/>
    </location>
</feature>
<feature type="domain" description="Glyoxal oxidase N-terminal" evidence="5">
    <location>
        <begin position="292"/>
        <end position="684"/>
    </location>
</feature>
<keyword evidence="2" id="KW-0698">rRNA processing</keyword>
<dbReference type="GO" id="GO:0006364">
    <property type="term" value="P:rRNA processing"/>
    <property type="evidence" value="ECO:0007669"/>
    <property type="project" value="UniProtKB-KW"/>
</dbReference>
<dbReference type="SUPFAM" id="SSF50965">
    <property type="entry name" value="Galactose oxidase, central domain"/>
    <property type="match status" value="1"/>
</dbReference>
<keyword evidence="3" id="KW-0732">Signal</keyword>
<name>A0AAP0MNE6_9ROSI</name>
<evidence type="ECO:0000313" key="8">
    <source>
        <dbReference type="Proteomes" id="UP001428341"/>
    </source>
</evidence>
<dbReference type="PANTHER" id="PTHR32208:SF71">
    <property type="entry name" value="GLYOXAL OXIDASE-RELATED PROTEIN"/>
    <property type="match status" value="1"/>
</dbReference>
<comment type="caution">
    <text evidence="7">The sequence shown here is derived from an EMBL/GenBank/DDBJ whole genome shotgun (WGS) entry which is preliminary data.</text>
</comment>
<dbReference type="Pfam" id="PF09118">
    <property type="entry name" value="GO-like_E_set"/>
    <property type="match status" value="1"/>
</dbReference>
<dbReference type="EMBL" id="JBCGBO010000003">
    <property type="protein sequence ID" value="KAK9215302.1"/>
    <property type="molecule type" value="Genomic_DNA"/>
</dbReference>
<dbReference type="InterPro" id="IPR013783">
    <property type="entry name" value="Ig-like_fold"/>
</dbReference>
<dbReference type="AlphaFoldDB" id="A0AAP0MNE6"/>
<dbReference type="Gene3D" id="2.130.10.80">
    <property type="entry name" value="Galactose oxidase/kelch, beta-propeller"/>
    <property type="match status" value="1"/>
</dbReference>
<evidence type="ECO:0000259" key="6">
    <source>
        <dbReference type="Pfam" id="PF09118"/>
    </source>
</evidence>
<dbReference type="InterPro" id="IPR014756">
    <property type="entry name" value="Ig_E-set"/>
</dbReference>
<evidence type="ECO:0000256" key="1">
    <source>
        <dbReference type="ARBA" id="ARBA00006524"/>
    </source>
</evidence>
<dbReference type="Pfam" id="PF10273">
    <property type="entry name" value="WGG"/>
    <property type="match status" value="1"/>
</dbReference>
<dbReference type="InterPro" id="IPR011043">
    <property type="entry name" value="Gal_Oxase/kelch_b-propeller"/>
</dbReference>
<evidence type="ECO:0000256" key="4">
    <source>
        <dbReference type="SAM" id="MobiDB-lite"/>
    </source>
</evidence>
<dbReference type="InterPro" id="IPR037293">
    <property type="entry name" value="Gal_Oxidase_central_sf"/>
</dbReference>
<reference evidence="7 8" key="1">
    <citation type="submission" date="2024-05" db="EMBL/GenBank/DDBJ databases">
        <title>Haplotype-resolved chromosome-level genome assembly of Huyou (Citrus changshanensis).</title>
        <authorList>
            <person name="Miao C."/>
            <person name="Chen W."/>
            <person name="Wu Y."/>
            <person name="Wang L."/>
            <person name="Zhao S."/>
            <person name="Grierson D."/>
            <person name="Xu C."/>
            <person name="Chen K."/>
        </authorList>
    </citation>
    <scope>NUCLEOTIDE SEQUENCE [LARGE SCALE GENOMIC DNA]</scope>
    <source>
        <strain evidence="7">01-14</strain>
        <tissue evidence="7">Leaf</tissue>
    </source>
</reference>
<evidence type="ECO:0000313" key="7">
    <source>
        <dbReference type="EMBL" id="KAK9215302.1"/>
    </source>
</evidence>
<feature type="region of interest" description="Disordered" evidence="4">
    <location>
        <begin position="1"/>
        <end position="21"/>
    </location>
</feature>
<evidence type="ECO:0000256" key="2">
    <source>
        <dbReference type="ARBA" id="ARBA00022552"/>
    </source>
</evidence>
<dbReference type="InterPro" id="IPR019398">
    <property type="entry name" value="Pre-rRNA_process_TSR2"/>
</dbReference>